<dbReference type="RefSeq" id="WP_344815456.1">
    <property type="nucleotide sequence ID" value="NZ_BAABCT010000002.1"/>
</dbReference>
<comment type="caution">
    <text evidence="1">The sequence shown here is derived from an EMBL/GenBank/DDBJ whole genome shotgun (WGS) entry which is preliminary data.</text>
</comment>
<accession>A0ABP7VDU4</accession>
<evidence type="ECO:0000313" key="1">
    <source>
        <dbReference type="EMBL" id="GAA4065251.1"/>
    </source>
</evidence>
<organism evidence="1 2">
    <name type="scientific">Flavobacterium cheonanense</name>
    <dbReference type="NCBI Taxonomy" id="706183"/>
    <lineage>
        <taxon>Bacteria</taxon>
        <taxon>Pseudomonadati</taxon>
        <taxon>Bacteroidota</taxon>
        <taxon>Flavobacteriia</taxon>
        <taxon>Flavobacteriales</taxon>
        <taxon>Flavobacteriaceae</taxon>
        <taxon>Flavobacterium</taxon>
    </lineage>
</organism>
<evidence type="ECO:0000313" key="2">
    <source>
        <dbReference type="Proteomes" id="UP001500367"/>
    </source>
</evidence>
<gene>
    <name evidence="1" type="ORF">GCM10022389_07490</name>
</gene>
<keyword evidence="2" id="KW-1185">Reference proteome</keyword>
<dbReference type="Proteomes" id="UP001500367">
    <property type="component" value="Unassembled WGS sequence"/>
</dbReference>
<dbReference type="EMBL" id="BAABCT010000002">
    <property type="protein sequence ID" value="GAA4065251.1"/>
    <property type="molecule type" value="Genomic_DNA"/>
</dbReference>
<sequence length="184" mass="20955">MKKVTLMVLLVSVFVEAQKLDRANFGTLQNIESTDFLVTYTANFSKVAIKKENAKIIFINTKSSQTKEVILPKTTNLRKIISNIEVNYLGSKFVVLECYSEVEKTLPKASNSVNELYLISLNDFKLVKISSSNFTIRDWEINNETKKIVFIEQENGIKDLSGEVQKIMIFDLENGNLNEVFSNN</sequence>
<proteinExistence type="predicted"/>
<reference evidence="2" key="1">
    <citation type="journal article" date="2019" name="Int. J. Syst. Evol. Microbiol.">
        <title>The Global Catalogue of Microorganisms (GCM) 10K type strain sequencing project: providing services to taxonomists for standard genome sequencing and annotation.</title>
        <authorList>
            <consortium name="The Broad Institute Genomics Platform"/>
            <consortium name="The Broad Institute Genome Sequencing Center for Infectious Disease"/>
            <person name="Wu L."/>
            <person name="Ma J."/>
        </authorList>
    </citation>
    <scope>NUCLEOTIDE SEQUENCE [LARGE SCALE GENOMIC DNA]</scope>
    <source>
        <strain evidence="2">JCM 17069</strain>
    </source>
</reference>
<name>A0ABP7VDU4_9FLAO</name>
<protein>
    <submittedName>
        <fullName evidence="1">Uncharacterized protein</fullName>
    </submittedName>
</protein>